<keyword evidence="3" id="KW-1185">Reference proteome</keyword>
<dbReference type="AlphaFoldDB" id="A0A386PQ89"/>
<dbReference type="Gene3D" id="1.20.1420.40">
    <property type="entry name" value="Decorin-binding protein"/>
    <property type="match status" value="1"/>
</dbReference>
<keyword evidence="1" id="KW-0812">Transmembrane</keyword>
<keyword evidence="2" id="KW-0614">Plasmid</keyword>
<accession>A0A386PQ89</accession>
<protein>
    <recommendedName>
        <fullName evidence="4">Decorin binding protein A</fullName>
    </recommendedName>
</protein>
<evidence type="ECO:0008006" key="4">
    <source>
        <dbReference type="Google" id="ProtNLM"/>
    </source>
</evidence>
<dbReference type="InterPro" id="IPR038353">
    <property type="entry name" value="Decorin-db_sf"/>
</dbReference>
<feature type="transmembrane region" description="Helical" evidence="1">
    <location>
        <begin position="20"/>
        <end position="40"/>
    </location>
</feature>
<dbReference type="Proteomes" id="UP000275571">
    <property type="component" value="Plasmid lp35"/>
</dbReference>
<gene>
    <name evidence="2" type="ORF">DB313_05890</name>
</gene>
<dbReference type="KEGG" id="btur:DB313_05890"/>
<name>A0A386PQ89_9SPIR</name>
<keyword evidence="1" id="KW-0472">Membrane</keyword>
<dbReference type="InterPro" id="IPR003332">
    <property type="entry name" value="Decorin-bd"/>
</dbReference>
<organism evidence="2 3">
    <name type="scientific">Borrelia turcica IST7</name>
    <dbReference type="NCBI Taxonomy" id="1104446"/>
    <lineage>
        <taxon>Bacteria</taxon>
        <taxon>Pseudomonadati</taxon>
        <taxon>Spirochaetota</taxon>
        <taxon>Spirochaetia</taxon>
        <taxon>Spirochaetales</taxon>
        <taxon>Borreliaceae</taxon>
        <taxon>Borrelia</taxon>
    </lineage>
</organism>
<dbReference type="Pfam" id="PF02352">
    <property type="entry name" value="Decorin_bind"/>
    <property type="match status" value="1"/>
</dbReference>
<dbReference type="PROSITE" id="PS51257">
    <property type="entry name" value="PROKAR_LIPOPROTEIN"/>
    <property type="match status" value="1"/>
</dbReference>
<dbReference type="EMBL" id="CP028889">
    <property type="protein sequence ID" value="AYE37029.1"/>
    <property type="molecule type" value="Genomic_DNA"/>
</dbReference>
<keyword evidence="1" id="KW-1133">Transmembrane helix</keyword>
<evidence type="ECO:0000313" key="3">
    <source>
        <dbReference type="Proteomes" id="UP000275571"/>
    </source>
</evidence>
<evidence type="ECO:0000313" key="2">
    <source>
        <dbReference type="EMBL" id="AYE37029.1"/>
    </source>
</evidence>
<sequence>MRYTCLHKTQSKRRQYMSKILKITSILILLASCSMLPTHLKTKVDNSSSDAKNQIDQIVKESGFTIDSLANKTGSKGVGDPRIKDVKLKVIEVGETFLSSMKDTIDELGEKGTNKQFAEIFNIILGVADSMQKIGIQQATDTVKIAADGKIADSYETITNVHDKLFEKLQNVKEKQKAAEEKKKIKLASKKAK</sequence>
<evidence type="ECO:0000256" key="1">
    <source>
        <dbReference type="SAM" id="Phobius"/>
    </source>
</evidence>
<geneLocation type="plasmid" evidence="2 3">
    <name>lp35</name>
</geneLocation>
<reference evidence="2 3" key="1">
    <citation type="journal article" date="2018" name="Infect. Genet. Evol.">
        <title>Genome-wide analysis of Borrelia turcica and 'Candidatus Borrelia tachyglossi' shows relapsing fever-like genomes with unique genomic links to Lyme disease Borrelia.</title>
        <authorList>
            <person name="Gofton A.W."/>
            <person name="Margos G."/>
            <person name="Fingerle V."/>
            <person name="Hepner S."/>
            <person name="Loh S.M."/>
            <person name="Ryan U."/>
            <person name="Irwin P."/>
            <person name="Oskam C.L."/>
        </authorList>
    </citation>
    <scope>NUCLEOTIDE SEQUENCE [LARGE SCALE GENOMIC DNA]</scope>
    <source>
        <strain evidence="2 3">IST7</strain>
        <plasmid evidence="2">lp35</plasmid>
    </source>
</reference>
<proteinExistence type="predicted"/>